<evidence type="ECO:0000313" key="1">
    <source>
        <dbReference type="EMBL" id="KAI9243018.1"/>
    </source>
</evidence>
<sequence>MMIALKDIMHKENTNAMNDAIQQFKNTFRDQHEFLNYFQQQWEPLHIIQCWAYSYVDPIQQVHLTNNFIESWHNQLKVIYLKHIRNKRFDRLIFILTNEVEFYFQQERAQILGNSG</sequence>
<proteinExistence type="predicted"/>
<reference evidence="1" key="2">
    <citation type="submission" date="2023-02" db="EMBL/GenBank/DDBJ databases">
        <authorList>
            <consortium name="DOE Joint Genome Institute"/>
            <person name="Mondo S.J."/>
            <person name="Chang Y."/>
            <person name="Wang Y."/>
            <person name="Ahrendt S."/>
            <person name="Andreopoulos W."/>
            <person name="Barry K."/>
            <person name="Beard J."/>
            <person name="Benny G.L."/>
            <person name="Blankenship S."/>
            <person name="Bonito G."/>
            <person name="Cuomo C."/>
            <person name="Desiro A."/>
            <person name="Gervers K.A."/>
            <person name="Hundley H."/>
            <person name="Kuo A."/>
            <person name="LaButti K."/>
            <person name="Lang B.F."/>
            <person name="Lipzen A."/>
            <person name="O'Donnell K."/>
            <person name="Pangilinan J."/>
            <person name="Reynolds N."/>
            <person name="Sandor L."/>
            <person name="Smith M.W."/>
            <person name="Tsang A."/>
            <person name="Grigoriev I.V."/>
            <person name="Stajich J.E."/>
            <person name="Spatafora J.W."/>
        </authorList>
    </citation>
    <scope>NUCLEOTIDE SEQUENCE</scope>
    <source>
        <strain evidence="1">RSA 2281</strain>
    </source>
</reference>
<dbReference type="Proteomes" id="UP001209540">
    <property type="component" value="Unassembled WGS sequence"/>
</dbReference>
<dbReference type="PANTHER" id="PTHR33977">
    <property type="entry name" value="ZINC ION BINDING PROTEIN"/>
    <property type="match status" value="1"/>
</dbReference>
<gene>
    <name evidence="1" type="ORF">BDA99DRAFT_417741</name>
</gene>
<protein>
    <recommendedName>
        <fullName evidence="3">MULE transposase domain-containing protein</fullName>
    </recommendedName>
</protein>
<evidence type="ECO:0000313" key="2">
    <source>
        <dbReference type="Proteomes" id="UP001209540"/>
    </source>
</evidence>
<evidence type="ECO:0008006" key="3">
    <source>
        <dbReference type="Google" id="ProtNLM"/>
    </source>
</evidence>
<dbReference type="AlphaFoldDB" id="A0AAD5JKV1"/>
<reference evidence="1" key="1">
    <citation type="journal article" date="2022" name="IScience">
        <title>Evolution of zygomycete secretomes and the origins of terrestrial fungal ecologies.</title>
        <authorList>
            <person name="Chang Y."/>
            <person name="Wang Y."/>
            <person name="Mondo S."/>
            <person name="Ahrendt S."/>
            <person name="Andreopoulos W."/>
            <person name="Barry K."/>
            <person name="Beard J."/>
            <person name="Benny G.L."/>
            <person name="Blankenship S."/>
            <person name="Bonito G."/>
            <person name="Cuomo C."/>
            <person name="Desiro A."/>
            <person name="Gervers K.A."/>
            <person name="Hundley H."/>
            <person name="Kuo A."/>
            <person name="LaButti K."/>
            <person name="Lang B.F."/>
            <person name="Lipzen A."/>
            <person name="O'Donnell K."/>
            <person name="Pangilinan J."/>
            <person name="Reynolds N."/>
            <person name="Sandor L."/>
            <person name="Smith M.E."/>
            <person name="Tsang A."/>
            <person name="Grigoriev I.V."/>
            <person name="Stajich J.E."/>
            <person name="Spatafora J.W."/>
        </authorList>
    </citation>
    <scope>NUCLEOTIDE SEQUENCE</scope>
    <source>
        <strain evidence="1">RSA 2281</strain>
    </source>
</reference>
<accession>A0AAD5JKV1</accession>
<feature type="non-terminal residue" evidence="1">
    <location>
        <position position="1"/>
    </location>
</feature>
<name>A0AAD5JKV1_9FUNG</name>
<dbReference type="EMBL" id="JAIXMP010000124">
    <property type="protein sequence ID" value="KAI9243018.1"/>
    <property type="molecule type" value="Genomic_DNA"/>
</dbReference>
<organism evidence="1 2">
    <name type="scientific">Phascolomyces articulosus</name>
    <dbReference type="NCBI Taxonomy" id="60185"/>
    <lineage>
        <taxon>Eukaryota</taxon>
        <taxon>Fungi</taxon>
        <taxon>Fungi incertae sedis</taxon>
        <taxon>Mucoromycota</taxon>
        <taxon>Mucoromycotina</taxon>
        <taxon>Mucoromycetes</taxon>
        <taxon>Mucorales</taxon>
        <taxon>Lichtheimiaceae</taxon>
        <taxon>Phascolomyces</taxon>
    </lineage>
</organism>
<comment type="caution">
    <text evidence="1">The sequence shown here is derived from an EMBL/GenBank/DDBJ whole genome shotgun (WGS) entry which is preliminary data.</text>
</comment>
<dbReference type="PANTHER" id="PTHR33977:SF1">
    <property type="entry name" value="ZINC ION BINDING PROTEIN"/>
    <property type="match status" value="1"/>
</dbReference>
<keyword evidence="2" id="KW-1185">Reference proteome</keyword>